<evidence type="ECO:0000313" key="5">
    <source>
        <dbReference type="EMBL" id="EPS61525.1"/>
    </source>
</evidence>
<feature type="repeat" description="PPR" evidence="3">
    <location>
        <begin position="223"/>
        <end position="257"/>
    </location>
</feature>
<dbReference type="Pfam" id="PF13041">
    <property type="entry name" value="PPR_2"/>
    <property type="match status" value="2"/>
</dbReference>
<keyword evidence="6" id="KW-1185">Reference proteome</keyword>
<dbReference type="Pfam" id="PF13812">
    <property type="entry name" value="PPR_3"/>
    <property type="match status" value="1"/>
</dbReference>
<dbReference type="GO" id="GO:0003729">
    <property type="term" value="F:mRNA binding"/>
    <property type="evidence" value="ECO:0007669"/>
    <property type="project" value="TreeGrafter"/>
</dbReference>
<gene>
    <name evidence="5" type="ORF">M569_13273</name>
</gene>
<dbReference type="PROSITE" id="PS51375">
    <property type="entry name" value="PPR"/>
    <property type="match status" value="4"/>
</dbReference>
<dbReference type="EMBL" id="AUSU01006774">
    <property type="protein sequence ID" value="EPS61525.1"/>
    <property type="molecule type" value="Genomic_DNA"/>
</dbReference>
<evidence type="ECO:0000256" key="2">
    <source>
        <dbReference type="ARBA" id="ARBA00022737"/>
    </source>
</evidence>
<sequence>MAFTLRRLAFCKSLISLPRRCLSTTDGILQATSQSTVPETEAVLPVPPPPPRARTRTPSEKQFEKWIEILKPGFSPFEVEEALRSQQDPDLALDIFRWTAQQRHYRHNSLTYFAIIEIAVSGKRYRAAENLIEEVIAGACPPSVPLFNAMIKFCCRRRSLFNRAFDVYRKMLRSHDSKPNLETYSLLLSSLLRKFDKSSVCHVYMPSVRSLSKQMKACGVIPNTLVLNMIIKAFSKCHEVEESIRTFHEMGLYGCEPNAYTYSYLTKGMCEKGRANQGLSFYRQMRGRGLIPQGRSTCSVLICSLAMEGSFEDAVEVADDMVENAMAPDLLTYETLLEEMCRHGREEAAFEVLERFRKMDRFMTERTYN</sequence>
<keyword evidence="2" id="KW-0677">Repeat</keyword>
<dbReference type="Gene3D" id="1.25.40.10">
    <property type="entry name" value="Tetratricopeptide repeat domain"/>
    <property type="match status" value="3"/>
</dbReference>
<evidence type="ECO:0000256" key="3">
    <source>
        <dbReference type="PROSITE-ProRule" id="PRU00708"/>
    </source>
</evidence>
<feature type="repeat" description="PPR" evidence="3">
    <location>
        <begin position="258"/>
        <end position="292"/>
    </location>
</feature>
<organism evidence="5 6">
    <name type="scientific">Genlisea aurea</name>
    <dbReference type="NCBI Taxonomy" id="192259"/>
    <lineage>
        <taxon>Eukaryota</taxon>
        <taxon>Viridiplantae</taxon>
        <taxon>Streptophyta</taxon>
        <taxon>Embryophyta</taxon>
        <taxon>Tracheophyta</taxon>
        <taxon>Spermatophyta</taxon>
        <taxon>Magnoliopsida</taxon>
        <taxon>eudicotyledons</taxon>
        <taxon>Gunneridae</taxon>
        <taxon>Pentapetalae</taxon>
        <taxon>asterids</taxon>
        <taxon>lamiids</taxon>
        <taxon>Lamiales</taxon>
        <taxon>Lentibulariaceae</taxon>
        <taxon>Genlisea</taxon>
    </lineage>
</organism>
<proteinExistence type="inferred from homology"/>
<dbReference type="AlphaFoldDB" id="S8C3U2"/>
<evidence type="ECO:0000256" key="4">
    <source>
        <dbReference type="SAM" id="MobiDB-lite"/>
    </source>
</evidence>
<protein>
    <recommendedName>
        <fullName evidence="7">Pentacotripeptide-repeat region of PRORP domain-containing protein</fullName>
    </recommendedName>
</protein>
<name>S8C3U2_9LAMI</name>
<dbReference type="InterPro" id="IPR011990">
    <property type="entry name" value="TPR-like_helical_dom_sf"/>
</dbReference>
<evidence type="ECO:0000256" key="1">
    <source>
        <dbReference type="ARBA" id="ARBA00007626"/>
    </source>
</evidence>
<dbReference type="InterPro" id="IPR002885">
    <property type="entry name" value="PPR_rpt"/>
</dbReference>
<dbReference type="NCBIfam" id="TIGR00756">
    <property type="entry name" value="PPR"/>
    <property type="match status" value="4"/>
</dbReference>
<feature type="repeat" description="PPR" evidence="3">
    <location>
        <begin position="329"/>
        <end position="363"/>
    </location>
</feature>
<comment type="similarity">
    <text evidence="1">Belongs to the PPR family. P subfamily.</text>
</comment>
<reference evidence="5 6" key="1">
    <citation type="journal article" date="2013" name="BMC Genomics">
        <title>The miniature genome of a carnivorous plant Genlisea aurea contains a low number of genes and short non-coding sequences.</title>
        <authorList>
            <person name="Leushkin E.V."/>
            <person name="Sutormin R.A."/>
            <person name="Nabieva E.R."/>
            <person name="Penin A.A."/>
            <person name="Kondrashov A.S."/>
            <person name="Logacheva M.D."/>
        </authorList>
    </citation>
    <scope>NUCLEOTIDE SEQUENCE [LARGE SCALE GENOMIC DNA]</scope>
</reference>
<feature type="repeat" description="PPR" evidence="3">
    <location>
        <begin position="294"/>
        <end position="328"/>
    </location>
</feature>
<dbReference type="PANTHER" id="PTHR47938">
    <property type="entry name" value="RESPIRATORY COMPLEX I CHAPERONE (CIA84), PUTATIVE (AFU_ORTHOLOGUE AFUA_2G06020)-RELATED"/>
    <property type="match status" value="1"/>
</dbReference>
<comment type="caution">
    <text evidence="5">The sequence shown here is derived from an EMBL/GenBank/DDBJ whole genome shotgun (WGS) entry which is preliminary data.</text>
</comment>
<dbReference type="OrthoDB" id="185373at2759"/>
<dbReference type="PANTHER" id="PTHR47938:SF2">
    <property type="entry name" value="OS06G0184866 PROTEIN"/>
    <property type="match status" value="1"/>
</dbReference>
<dbReference type="Proteomes" id="UP000015453">
    <property type="component" value="Unassembled WGS sequence"/>
</dbReference>
<feature type="non-terminal residue" evidence="5">
    <location>
        <position position="369"/>
    </location>
</feature>
<feature type="region of interest" description="Disordered" evidence="4">
    <location>
        <begin position="39"/>
        <end position="58"/>
    </location>
</feature>
<evidence type="ECO:0000313" key="6">
    <source>
        <dbReference type="Proteomes" id="UP000015453"/>
    </source>
</evidence>
<accession>S8C3U2</accession>
<evidence type="ECO:0008006" key="7">
    <source>
        <dbReference type="Google" id="ProtNLM"/>
    </source>
</evidence>